<dbReference type="PANTHER" id="PTHR47148">
    <property type="entry name" value="CYTOCHROME C OXIDASE ASSEMBLY FACTOR 1 HOMOLOG"/>
    <property type="match status" value="1"/>
</dbReference>
<name>A7S1D6_NEMVE</name>
<feature type="transmembrane region" description="Helical" evidence="1">
    <location>
        <begin position="6"/>
        <end position="26"/>
    </location>
</feature>
<evidence type="ECO:0000256" key="1">
    <source>
        <dbReference type="SAM" id="Phobius"/>
    </source>
</evidence>
<evidence type="ECO:0000313" key="2">
    <source>
        <dbReference type="EMBL" id="EDO42489.1"/>
    </source>
</evidence>
<dbReference type="GO" id="GO:0032981">
    <property type="term" value="P:mitochondrial respiratory chain complex I assembly"/>
    <property type="evidence" value="ECO:0000318"/>
    <property type="project" value="GO_Central"/>
</dbReference>
<dbReference type="PANTHER" id="PTHR47148:SF1">
    <property type="entry name" value="CYTOCHROME C OXIDASE ASSEMBLY FACTOR 1 HOMOLOG"/>
    <property type="match status" value="1"/>
</dbReference>
<proteinExistence type="predicted"/>
<dbReference type="InParanoid" id="A7S1D6"/>
<dbReference type="EMBL" id="DS469564">
    <property type="protein sequence ID" value="EDO42489.1"/>
    <property type="molecule type" value="Genomic_DNA"/>
</dbReference>
<dbReference type="OMA" id="GTLYFWA"/>
<dbReference type="STRING" id="45351.A7S1D6"/>
<organism evidence="2 3">
    <name type="scientific">Nematostella vectensis</name>
    <name type="common">Starlet sea anemone</name>
    <dbReference type="NCBI Taxonomy" id="45351"/>
    <lineage>
        <taxon>Eukaryota</taxon>
        <taxon>Metazoa</taxon>
        <taxon>Cnidaria</taxon>
        <taxon>Anthozoa</taxon>
        <taxon>Hexacorallia</taxon>
        <taxon>Actiniaria</taxon>
        <taxon>Edwardsiidae</taxon>
        <taxon>Nematostella</taxon>
    </lineage>
</organism>
<reference evidence="2 3" key="1">
    <citation type="journal article" date="2007" name="Science">
        <title>Sea anemone genome reveals ancestral eumetazoan gene repertoire and genomic organization.</title>
        <authorList>
            <person name="Putnam N.H."/>
            <person name="Srivastava M."/>
            <person name="Hellsten U."/>
            <person name="Dirks B."/>
            <person name="Chapman J."/>
            <person name="Salamov A."/>
            <person name="Terry A."/>
            <person name="Shapiro H."/>
            <person name="Lindquist E."/>
            <person name="Kapitonov V.V."/>
            <person name="Jurka J."/>
            <person name="Genikhovich G."/>
            <person name="Grigoriev I.V."/>
            <person name="Lucas S.M."/>
            <person name="Steele R.E."/>
            <person name="Finnerty J.R."/>
            <person name="Technau U."/>
            <person name="Martindale M.Q."/>
            <person name="Rokhsar D.S."/>
        </authorList>
    </citation>
    <scope>NUCLEOTIDE SEQUENCE [LARGE SCALE GENOMIC DNA]</scope>
    <source>
        <strain evidence="3">CH2 X CH6</strain>
    </source>
</reference>
<dbReference type="GO" id="GO:0005743">
    <property type="term" value="C:mitochondrial inner membrane"/>
    <property type="evidence" value="ECO:0000318"/>
    <property type="project" value="GO_Central"/>
</dbReference>
<accession>A7S1D6</accession>
<keyword evidence="1" id="KW-0472">Membrane</keyword>
<protein>
    <submittedName>
        <fullName evidence="2">Uncharacterized protein</fullName>
    </submittedName>
</protein>
<evidence type="ECO:0000313" key="3">
    <source>
        <dbReference type="Proteomes" id="UP000001593"/>
    </source>
</evidence>
<dbReference type="GO" id="GO:0033617">
    <property type="term" value="P:mitochondrial respiratory chain complex IV assembly"/>
    <property type="evidence" value="ECO:0000318"/>
    <property type="project" value="GO_Central"/>
</dbReference>
<sequence length="153" mass="17178">MGTVEILKKIAVYGAAFSVIGAAFFHHRIQANIASMDYYQMCVAEFRKHDQAVGIVGQPVGFRYLNLSRRDIILDQHQAQSVTALTIECYPLTSYLYNQIVIPLRGSKTTGNLYGYATRTDLSKGWILNKLELEVSNAKDRIVIIDDMSIDNS</sequence>
<dbReference type="HOGENOM" id="CLU_1715415_0_0_1"/>
<dbReference type="Proteomes" id="UP000001593">
    <property type="component" value="Unassembled WGS sequence"/>
</dbReference>
<keyword evidence="1" id="KW-0812">Transmembrane</keyword>
<keyword evidence="3" id="KW-1185">Reference proteome</keyword>
<dbReference type="PhylomeDB" id="A7S1D6"/>
<keyword evidence="1" id="KW-1133">Transmembrane helix</keyword>
<dbReference type="AlphaFoldDB" id="A7S1D6"/>
<gene>
    <name evidence="2" type="ORF">NEMVEDRAFT_v1g205299</name>
</gene>